<dbReference type="EMBL" id="CAXAQS010000887">
    <property type="protein sequence ID" value="CAK9253537.1"/>
    <property type="molecule type" value="Genomic_DNA"/>
</dbReference>
<evidence type="ECO:0000256" key="2">
    <source>
        <dbReference type="ARBA" id="ARBA00023012"/>
    </source>
</evidence>
<name>A0ABP0VGF7_9BRYO</name>
<evidence type="ECO:0000259" key="3">
    <source>
        <dbReference type="PROSITE" id="PS50113"/>
    </source>
</evidence>
<gene>
    <name evidence="4" type="ORF">CSSPJE1EN1_LOCUS28915</name>
</gene>
<dbReference type="InterPro" id="IPR003661">
    <property type="entry name" value="HisK_dim/P_dom"/>
</dbReference>
<keyword evidence="1" id="KW-0597">Phosphoprotein</keyword>
<proteinExistence type="predicted"/>
<dbReference type="Gene3D" id="1.10.287.130">
    <property type="match status" value="1"/>
</dbReference>
<keyword evidence="2" id="KW-0902">Two-component regulatory system</keyword>
<accession>A0ABP0VGF7</accession>
<dbReference type="InterPro" id="IPR000700">
    <property type="entry name" value="PAS-assoc_C"/>
</dbReference>
<sequence>MFVAIAGTTRDITDRKEMEEKLLDSEGRIRLALEDLVKARNSAEAANIAKSEFLANMSHEIRTPMNAVVGLANILASTGPLTEKQKDFVKTLQLSAIAFWL</sequence>
<dbReference type="PROSITE" id="PS50113">
    <property type="entry name" value="PAC"/>
    <property type="match status" value="1"/>
</dbReference>
<reference evidence="4" key="1">
    <citation type="submission" date="2024-02" db="EMBL/GenBank/DDBJ databases">
        <authorList>
            <consortium name="ELIXIR-Norway"/>
            <consortium name="Elixir Norway"/>
        </authorList>
    </citation>
    <scope>NUCLEOTIDE SEQUENCE</scope>
</reference>
<dbReference type="PANTHER" id="PTHR45339">
    <property type="entry name" value="HYBRID SIGNAL TRANSDUCTION HISTIDINE KINASE J"/>
    <property type="match status" value="1"/>
</dbReference>
<dbReference type="Pfam" id="PF00512">
    <property type="entry name" value="HisKA"/>
    <property type="match status" value="1"/>
</dbReference>
<dbReference type="SUPFAM" id="SSF47384">
    <property type="entry name" value="Homodimeric domain of signal transducing histidine kinase"/>
    <property type="match status" value="1"/>
</dbReference>
<dbReference type="InterPro" id="IPR036097">
    <property type="entry name" value="HisK_dim/P_sf"/>
</dbReference>
<dbReference type="Proteomes" id="UP001497444">
    <property type="component" value="Unassembled WGS sequence"/>
</dbReference>
<protein>
    <recommendedName>
        <fullName evidence="3">PAC domain-containing protein</fullName>
    </recommendedName>
</protein>
<evidence type="ECO:0000313" key="4">
    <source>
        <dbReference type="EMBL" id="CAK9253537.1"/>
    </source>
</evidence>
<keyword evidence="5" id="KW-1185">Reference proteome</keyword>
<feature type="domain" description="PAC" evidence="3">
    <location>
        <begin position="1"/>
        <end position="24"/>
    </location>
</feature>
<comment type="caution">
    <text evidence="4">The sequence shown here is derived from an EMBL/GenBank/DDBJ whole genome shotgun (WGS) entry which is preliminary data.</text>
</comment>
<evidence type="ECO:0000256" key="1">
    <source>
        <dbReference type="ARBA" id="ARBA00022553"/>
    </source>
</evidence>
<dbReference type="PANTHER" id="PTHR45339:SF1">
    <property type="entry name" value="HYBRID SIGNAL TRANSDUCTION HISTIDINE KINASE J"/>
    <property type="match status" value="1"/>
</dbReference>
<organism evidence="4 5">
    <name type="scientific">Sphagnum jensenii</name>
    <dbReference type="NCBI Taxonomy" id="128206"/>
    <lineage>
        <taxon>Eukaryota</taxon>
        <taxon>Viridiplantae</taxon>
        <taxon>Streptophyta</taxon>
        <taxon>Embryophyta</taxon>
        <taxon>Bryophyta</taxon>
        <taxon>Sphagnophytina</taxon>
        <taxon>Sphagnopsida</taxon>
        <taxon>Sphagnales</taxon>
        <taxon>Sphagnaceae</taxon>
        <taxon>Sphagnum</taxon>
    </lineage>
</organism>
<evidence type="ECO:0000313" key="5">
    <source>
        <dbReference type="Proteomes" id="UP001497444"/>
    </source>
</evidence>
<dbReference type="CDD" id="cd00082">
    <property type="entry name" value="HisKA"/>
    <property type="match status" value="1"/>
</dbReference>
<dbReference type="SMART" id="SM00388">
    <property type="entry name" value="HisKA"/>
    <property type="match status" value="1"/>
</dbReference>